<dbReference type="PANTHER" id="PTHR30086:SF20">
    <property type="entry name" value="ARGININE EXPORTER PROTEIN ARGO-RELATED"/>
    <property type="match status" value="1"/>
</dbReference>
<dbReference type="GO" id="GO:0005886">
    <property type="term" value="C:plasma membrane"/>
    <property type="evidence" value="ECO:0007669"/>
    <property type="project" value="UniProtKB-SubCell"/>
</dbReference>
<evidence type="ECO:0000256" key="6">
    <source>
        <dbReference type="SAM" id="Phobius"/>
    </source>
</evidence>
<keyword evidence="4 6" id="KW-1133">Transmembrane helix</keyword>
<evidence type="ECO:0000256" key="3">
    <source>
        <dbReference type="ARBA" id="ARBA00022692"/>
    </source>
</evidence>
<keyword evidence="8" id="KW-1185">Reference proteome</keyword>
<comment type="subcellular location">
    <subcellularLocation>
        <location evidence="1">Cell membrane</location>
        <topology evidence="1">Multi-pass membrane protein</topology>
    </subcellularLocation>
</comment>
<dbReference type="Pfam" id="PF01810">
    <property type="entry name" value="LysE"/>
    <property type="match status" value="1"/>
</dbReference>
<feature type="transmembrane region" description="Helical" evidence="6">
    <location>
        <begin position="49"/>
        <end position="71"/>
    </location>
</feature>
<keyword evidence="2" id="KW-1003">Cell membrane</keyword>
<feature type="transmembrane region" description="Helical" evidence="6">
    <location>
        <begin position="194"/>
        <end position="216"/>
    </location>
</feature>
<evidence type="ECO:0000256" key="1">
    <source>
        <dbReference type="ARBA" id="ARBA00004651"/>
    </source>
</evidence>
<dbReference type="RefSeq" id="WP_072892823.1">
    <property type="nucleotide sequence ID" value="NZ_FQWZ01000001.1"/>
</dbReference>
<dbReference type="EMBL" id="FQWZ01000001">
    <property type="protein sequence ID" value="SHG44084.1"/>
    <property type="molecule type" value="Genomic_DNA"/>
</dbReference>
<name>A0A1M5JU53_9GAMM</name>
<sequence length="220" mass="22689">MDPQTLTITSGAAALAAQLAALAFGTSITPGPNNLMLLSSGLRFGVRRTLPHCLGVSAGLALVLLLAWFGLAALLASLPVLQTLLTLAGALYLLHLARLTACADPRQPLDGRNGDAAQPMSLIGAVAFQFVNPKVWGMAASGVGLTLAADVSPALRAPLLVGVYCLMNLPCISLWAIAGSSLRRHLSQPRLRRAFNLGNAALVAATALWMLAPLAARLAG</sequence>
<dbReference type="AlphaFoldDB" id="A0A1M5JU53"/>
<dbReference type="Proteomes" id="UP000199758">
    <property type="component" value="Unassembled WGS sequence"/>
</dbReference>
<dbReference type="InterPro" id="IPR001123">
    <property type="entry name" value="LeuE-type"/>
</dbReference>
<organism evidence="7 8">
    <name type="scientific">Hydrocarboniphaga daqingensis</name>
    <dbReference type="NCBI Taxonomy" id="490188"/>
    <lineage>
        <taxon>Bacteria</taxon>
        <taxon>Pseudomonadati</taxon>
        <taxon>Pseudomonadota</taxon>
        <taxon>Gammaproteobacteria</taxon>
        <taxon>Nevskiales</taxon>
        <taxon>Nevskiaceae</taxon>
        <taxon>Hydrocarboniphaga</taxon>
    </lineage>
</organism>
<feature type="transmembrane region" description="Helical" evidence="6">
    <location>
        <begin position="78"/>
        <end position="97"/>
    </location>
</feature>
<evidence type="ECO:0000313" key="8">
    <source>
        <dbReference type="Proteomes" id="UP000199758"/>
    </source>
</evidence>
<evidence type="ECO:0000313" key="7">
    <source>
        <dbReference type="EMBL" id="SHG44084.1"/>
    </source>
</evidence>
<keyword evidence="5 6" id="KW-0472">Membrane</keyword>
<dbReference type="GO" id="GO:0033228">
    <property type="term" value="P:cysteine export across plasma membrane"/>
    <property type="evidence" value="ECO:0007669"/>
    <property type="project" value="TreeGrafter"/>
</dbReference>
<accession>A0A1M5JU53</accession>
<evidence type="ECO:0000256" key="5">
    <source>
        <dbReference type="ARBA" id="ARBA00023136"/>
    </source>
</evidence>
<feature type="transmembrane region" description="Helical" evidence="6">
    <location>
        <begin position="161"/>
        <end position="182"/>
    </location>
</feature>
<dbReference type="STRING" id="490188.SAMN04488068_0206"/>
<proteinExistence type="predicted"/>
<keyword evidence="3 6" id="KW-0812">Transmembrane</keyword>
<dbReference type="GO" id="GO:0015171">
    <property type="term" value="F:amino acid transmembrane transporter activity"/>
    <property type="evidence" value="ECO:0007669"/>
    <property type="project" value="TreeGrafter"/>
</dbReference>
<protein>
    <submittedName>
        <fullName evidence="7">Threonine/homoserine/homoserine lactone efflux protein</fullName>
    </submittedName>
</protein>
<gene>
    <name evidence="7" type="ORF">SAMN04488068_0206</name>
</gene>
<reference evidence="7 8" key="1">
    <citation type="submission" date="2016-11" db="EMBL/GenBank/DDBJ databases">
        <authorList>
            <person name="Jaros S."/>
            <person name="Januszkiewicz K."/>
            <person name="Wedrychowicz H."/>
        </authorList>
    </citation>
    <scope>NUCLEOTIDE SEQUENCE [LARGE SCALE GENOMIC DNA]</scope>
    <source>
        <strain evidence="7 8">CGMCC 1.7049</strain>
    </source>
</reference>
<evidence type="ECO:0000256" key="4">
    <source>
        <dbReference type="ARBA" id="ARBA00022989"/>
    </source>
</evidence>
<evidence type="ECO:0000256" key="2">
    <source>
        <dbReference type="ARBA" id="ARBA00022475"/>
    </source>
</evidence>
<dbReference type="PANTHER" id="PTHR30086">
    <property type="entry name" value="ARGININE EXPORTER PROTEIN ARGO"/>
    <property type="match status" value="1"/>
</dbReference>